<dbReference type="Pfam" id="PF04572">
    <property type="entry name" value="Gb3_synth"/>
    <property type="match status" value="1"/>
</dbReference>
<sequence length="463" mass="53018">MKIKKLSIPSSFISICWFSSLFAICLFSFLYLHPRDNENCINILNFNESKTTINTSSKYFSNDTSSEKGVPIKENVNISTNNNNNSNNIDIVEKNEVKLLNESSPFIEMPTKNEKIIEEEIIEEDDDNIIPSYDVFANPPSNCTKEERIIWLKEKLQESKLVKSTSKTQNFEEKIQGFLGNNCKVKIFLTWIFHANLFGKREMFVLESILKAHHDGGCVVILSRTMDSNPGRAVLQPVLDRGYRVLALAPDYQYLFSDTPGQGWLERLNAGEVDPGTVPITLNLSNLLRLAVLYKYGGVYFDNDMVILKDVSKLRNTIGIQSVDRKTGTWRTMSNAMLSFDKGHPLLWRFMEEFAWNFDGFKWGFNGPNLATRVVSKALNDSKYQFNLIAPIAFFPIDWKKIPQLFEKPNKNGPKDKFGEINGESYGIHLWNRQTQSLKIQNKSVIGRLISKHCIICQNIYDS</sequence>
<evidence type="ECO:0000313" key="4">
    <source>
        <dbReference type="Proteomes" id="UP001443914"/>
    </source>
</evidence>
<proteinExistence type="predicted"/>
<organism evidence="3 4">
    <name type="scientific">Saponaria officinalis</name>
    <name type="common">Common soapwort</name>
    <name type="synonym">Lychnis saponaria</name>
    <dbReference type="NCBI Taxonomy" id="3572"/>
    <lineage>
        <taxon>Eukaryota</taxon>
        <taxon>Viridiplantae</taxon>
        <taxon>Streptophyta</taxon>
        <taxon>Embryophyta</taxon>
        <taxon>Tracheophyta</taxon>
        <taxon>Spermatophyta</taxon>
        <taxon>Magnoliopsida</taxon>
        <taxon>eudicotyledons</taxon>
        <taxon>Gunneridae</taxon>
        <taxon>Pentapetalae</taxon>
        <taxon>Caryophyllales</taxon>
        <taxon>Caryophyllaceae</taxon>
        <taxon>Caryophylleae</taxon>
        <taxon>Saponaria</taxon>
    </lineage>
</organism>
<keyword evidence="4" id="KW-1185">Reference proteome</keyword>
<evidence type="ECO:0000259" key="2">
    <source>
        <dbReference type="Pfam" id="PF04572"/>
    </source>
</evidence>
<keyword evidence="1" id="KW-1133">Transmembrane helix</keyword>
<dbReference type="SUPFAM" id="SSF53448">
    <property type="entry name" value="Nucleotide-diphospho-sugar transferases"/>
    <property type="match status" value="1"/>
</dbReference>
<dbReference type="InterPro" id="IPR007652">
    <property type="entry name" value="A1-4-GlycosylTfrase_dom"/>
</dbReference>
<dbReference type="AlphaFoldDB" id="A0AAW1GY38"/>
<dbReference type="InterPro" id="IPR029044">
    <property type="entry name" value="Nucleotide-diphossugar_trans"/>
</dbReference>
<evidence type="ECO:0000313" key="3">
    <source>
        <dbReference type="EMBL" id="KAK9666577.1"/>
    </source>
</evidence>
<dbReference type="Pfam" id="PF04488">
    <property type="entry name" value="Gly_transf_sug"/>
    <property type="match status" value="1"/>
</dbReference>
<dbReference type="InterPro" id="IPR044789">
    <property type="entry name" value="Put_A1-4-GlycosylTfrase_plant"/>
</dbReference>
<dbReference type="PANTHER" id="PTHR46781:SF2">
    <property type="entry name" value="ALPHA 1,4-GLYCOSYLTRANSFERASE FAMILY PROTEIN"/>
    <property type="match status" value="1"/>
</dbReference>
<feature type="domain" description="Alpha 1,4-glycosyltransferase" evidence="2">
    <location>
        <begin position="340"/>
        <end position="459"/>
    </location>
</feature>
<dbReference type="Proteomes" id="UP001443914">
    <property type="component" value="Unassembled WGS sequence"/>
</dbReference>
<protein>
    <recommendedName>
        <fullName evidence="2">Alpha 1,4-glycosyltransferase domain-containing protein</fullName>
    </recommendedName>
</protein>
<evidence type="ECO:0000256" key="1">
    <source>
        <dbReference type="SAM" id="Phobius"/>
    </source>
</evidence>
<comment type="caution">
    <text evidence="3">The sequence shown here is derived from an EMBL/GenBank/DDBJ whole genome shotgun (WGS) entry which is preliminary data.</text>
</comment>
<feature type="transmembrane region" description="Helical" evidence="1">
    <location>
        <begin position="12"/>
        <end position="32"/>
    </location>
</feature>
<dbReference type="Gene3D" id="3.90.550.20">
    <property type="match status" value="1"/>
</dbReference>
<keyword evidence="1" id="KW-0812">Transmembrane</keyword>
<keyword evidence="1" id="KW-0472">Membrane</keyword>
<reference evidence="3" key="1">
    <citation type="submission" date="2024-03" db="EMBL/GenBank/DDBJ databases">
        <title>WGS assembly of Saponaria officinalis var. Norfolk2.</title>
        <authorList>
            <person name="Jenkins J."/>
            <person name="Shu S."/>
            <person name="Grimwood J."/>
            <person name="Barry K."/>
            <person name="Goodstein D."/>
            <person name="Schmutz J."/>
            <person name="Leebens-Mack J."/>
            <person name="Osbourn A."/>
        </authorList>
    </citation>
    <scope>NUCLEOTIDE SEQUENCE [LARGE SCALE GENOMIC DNA]</scope>
    <source>
        <strain evidence="3">JIC</strain>
    </source>
</reference>
<dbReference type="EMBL" id="JBDFQZ010000014">
    <property type="protein sequence ID" value="KAK9666577.1"/>
    <property type="molecule type" value="Genomic_DNA"/>
</dbReference>
<dbReference type="PANTHER" id="PTHR46781">
    <property type="entry name" value="ALPHA 1,4-GLYCOSYLTRANSFERASE FAMILY PROTEIN"/>
    <property type="match status" value="1"/>
</dbReference>
<gene>
    <name evidence="3" type="ORF">RND81_14G195200</name>
</gene>
<dbReference type="InterPro" id="IPR007577">
    <property type="entry name" value="GlycoTrfase_DXD_sugar-bd_CS"/>
</dbReference>
<name>A0AAW1GY38_SAPOF</name>
<accession>A0AAW1GY38</accession>